<accession>A0ABP4R2V7</accession>
<dbReference type="EMBL" id="BAAAMU010000015">
    <property type="protein sequence ID" value="GAA1628781.1"/>
    <property type="molecule type" value="Genomic_DNA"/>
</dbReference>
<proteinExistence type="predicted"/>
<dbReference type="Proteomes" id="UP001500064">
    <property type="component" value="Unassembled WGS sequence"/>
</dbReference>
<protein>
    <submittedName>
        <fullName evidence="1">Uncharacterized protein</fullName>
    </submittedName>
</protein>
<comment type="caution">
    <text evidence="1">The sequence shown here is derived from an EMBL/GenBank/DDBJ whole genome shotgun (WGS) entry which is preliminary data.</text>
</comment>
<sequence>MRVAQPVTGHLAGQLDVGRLAETVRLQPAGSRRKTVAAIEDLSTEKRPCRHGDLVLLDTLTGKKRKGETIRGLDPGVTQVYLRTWLSEDEVTVLTTSVRCRAASEVPDDEPAAIDPPYRTMTAYAVNVRTGQARRLAEFRAQGVFELTLPGPPGAM</sequence>
<evidence type="ECO:0000313" key="1">
    <source>
        <dbReference type="EMBL" id="GAA1628781.1"/>
    </source>
</evidence>
<organism evidence="1 2">
    <name type="scientific">Nonomuraea maheshkhaliensis</name>
    <dbReference type="NCBI Taxonomy" id="419590"/>
    <lineage>
        <taxon>Bacteria</taxon>
        <taxon>Bacillati</taxon>
        <taxon>Actinomycetota</taxon>
        <taxon>Actinomycetes</taxon>
        <taxon>Streptosporangiales</taxon>
        <taxon>Streptosporangiaceae</taxon>
        <taxon>Nonomuraea</taxon>
    </lineage>
</organism>
<gene>
    <name evidence="1" type="ORF">GCM10009733_026930</name>
</gene>
<keyword evidence="2" id="KW-1185">Reference proteome</keyword>
<name>A0ABP4R2V7_9ACTN</name>
<reference evidence="2" key="1">
    <citation type="journal article" date="2019" name="Int. J. Syst. Evol. Microbiol.">
        <title>The Global Catalogue of Microorganisms (GCM) 10K type strain sequencing project: providing services to taxonomists for standard genome sequencing and annotation.</title>
        <authorList>
            <consortium name="The Broad Institute Genomics Platform"/>
            <consortium name="The Broad Institute Genome Sequencing Center for Infectious Disease"/>
            <person name="Wu L."/>
            <person name="Ma J."/>
        </authorList>
    </citation>
    <scope>NUCLEOTIDE SEQUENCE [LARGE SCALE GENOMIC DNA]</scope>
    <source>
        <strain evidence="2">JCM 13929</strain>
    </source>
</reference>
<evidence type="ECO:0000313" key="2">
    <source>
        <dbReference type="Proteomes" id="UP001500064"/>
    </source>
</evidence>